<keyword evidence="3" id="KW-1185">Reference proteome</keyword>
<proteinExistence type="predicted"/>
<dbReference type="Proteomes" id="UP001187192">
    <property type="component" value="Unassembled WGS sequence"/>
</dbReference>
<name>A0AA88AWY2_FICCA</name>
<dbReference type="Gramene" id="FCD_00000251-RA">
    <property type="protein sequence ID" value="FCD_00000251-RA:cds"/>
    <property type="gene ID" value="FCD_00000251"/>
</dbReference>
<organism evidence="2 3">
    <name type="scientific">Ficus carica</name>
    <name type="common">Common fig</name>
    <dbReference type="NCBI Taxonomy" id="3494"/>
    <lineage>
        <taxon>Eukaryota</taxon>
        <taxon>Viridiplantae</taxon>
        <taxon>Streptophyta</taxon>
        <taxon>Embryophyta</taxon>
        <taxon>Tracheophyta</taxon>
        <taxon>Spermatophyta</taxon>
        <taxon>Magnoliopsida</taxon>
        <taxon>eudicotyledons</taxon>
        <taxon>Gunneridae</taxon>
        <taxon>Pentapetalae</taxon>
        <taxon>rosids</taxon>
        <taxon>fabids</taxon>
        <taxon>Rosales</taxon>
        <taxon>Moraceae</taxon>
        <taxon>Ficeae</taxon>
        <taxon>Ficus</taxon>
    </lineage>
</organism>
<feature type="region of interest" description="Disordered" evidence="1">
    <location>
        <begin position="86"/>
        <end position="116"/>
    </location>
</feature>
<protein>
    <submittedName>
        <fullName evidence="2">Uncharacterized protein</fullName>
    </submittedName>
</protein>
<accession>A0AA88AWY2</accession>
<gene>
    <name evidence="2" type="ORF">TIFTF001_019421</name>
</gene>
<evidence type="ECO:0000313" key="3">
    <source>
        <dbReference type="Proteomes" id="UP001187192"/>
    </source>
</evidence>
<evidence type="ECO:0000313" key="2">
    <source>
        <dbReference type="EMBL" id="GMN50271.1"/>
    </source>
</evidence>
<dbReference type="AlphaFoldDB" id="A0AA88AWY2"/>
<comment type="caution">
    <text evidence="2">The sequence shown here is derived from an EMBL/GenBank/DDBJ whole genome shotgun (WGS) entry which is preliminary data.</text>
</comment>
<sequence length="116" mass="13362">MKQLEIIEVRAKSTRRLLASMWTPCVAVIDLHRLRDGIPRSTITHQRHRALGELQPPLDLLDDEVRPTMGLRDHQNYKLPQSRQVLSLPPHNTNLTRTSIPFNQNFHLGQKNSEAS</sequence>
<dbReference type="EMBL" id="BTGU01000033">
    <property type="protein sequence ID" value="GMN50271.1"/>
    <property type="molecule type" value="Genomic_DNA"/>
</dbReference>
<evidence type="ECO:0000256" key="1">
    <source>
        <dbReference type="SAM" id="MobiDB-lite"/>
    </source>
</evidence>
<reference evidence="2" key="1">
    <citation type="submission" date="2023-07" db="EMBL/GenBank/DDBJ databases">
        <title>draft genome sequence of fig (Ficus carica).</title>
        <authorList>
            <person name="Takahashi T."/>
            <person name="Nishimura K."/>
        </authorList>
    </citation>
    <scope>NUCLEOTIDE SEQUENCE</scope>
</reference>